<gene>
    <name evidence="4" type="ORF">20.t00026</name>
</gene>
<evidence type="ECO:0000313" key="4">
    <source>
        <dbReference type="EMBL" id="ABD63174.1"/>
    </source>
</evidence>
<feature type="domain" description="C2H2-type" evidence="3">
    <location>
        <begin position="700"/>
        <end position="723"/>
    </location>
</feature>
<reference evidence="4" key="1">
    <citation type="submission" date="2006-03" db="EMBL/GenBank/DDBJ databases">
        <title>Comparative Sequence and Genetic Analyses of Asparagus BACs Reveal No Microsynteny with Onion or Rice.</title>
        <authorList>
            <person name="Jernej J."/>
            <person name="Telgmann A."/>
            <person name="Jung C."/>
            <person name="Cheung F."/>
            <person name="Havey M.J."/>
            <person name="Town C.D."/>
        </authorList>
    </citation>
    <scope>NUCLEOTIDE SEQUENCE</scope>
</reference>
<accession>Q2AA23</accession>
<dbReference type="AlphaFoldDB" id="Q2AA23"/>
<organism evidence="4">
    <name type="scientific">Asparagus officinalis</name>
    <name type="common">Garden asparagus</name>
    <dbReference type="NCBI Taxonomy" id="4686"/>
    <lineage>
        <taxon>Eukaryota</taxon>
        <taxon>Viridiplantae</taxon>
        <taxon>Streptophyta</taxon>
        <taxon>Embryophyta</taxon>
        <taxon>Tracheophyta</taxon>
        <taxon>Spermatophyta</taxon>
        <taxon>Magnoliopsida</taxon>
        <taxon>Liliopsida</taxon>
        <taxon>Asparagales</taxon>
        <taxon>Asparagaceae</taxon>
        <taxon>Asparagoideae</taxon>
        <taxon>Asparagus</taxon>
    </lineage>
</organism>
<protein>
    <recommendedName>
        <fullName evidence="3">C2H2-type domain-containing protein</fullName>
    </recommendedName>
</protein>
<feature type="region of interest" description="Disordered" evidence="2">
    <location>
        <begin position="524"/>
        <end position="544"/>
    </location>
</feature>
<evidence type="ECO:0000256" key="1">
    <source>
        <dbReference type="SAM" id="Coils"/>
    </source>
</evidence>
<sequence>MESEGHKTFKTPNPRVPMPYAYLMAWYVLHCPTLMSAASPPEDSFIPFVQRLESAKWVGGYMVRIRQILARDTNFHIYRCFPDFEGGVYGAEYQDTTGPNGFTQLSGGVFHWLLSIRPGYLIFRQGVNCFVEPYQPYRFARQFGYDQLYIGNPRPQLSVIDNLYEGARAWYYSVAGCTKAVFKLPHKTANSYTSISFCNWYYAASQTPNYNLNKSCLKDIRHMYNLRKGSKTSRLKGIDEFLSIENQSARQEEEQTAEPALGEEQRVVDPPVTRAAGKRKLSADEAGQYDKQIRRKLLVDSPPKGQQKSKLMAEAIKAAKDDEPQESSVAGLPHRAGFRSHGPALSGEVSSYHPPEDEEDELMAADAESAPVMDLPRSPALEPGGLEDNPSPSPSALMSQAGDLMPNPTTGPMKRPAAGASLPEPSATRDDEERVDYEDSSIGGAADEDRDDEDADVGNMSGGGEDDEEHDSIDDVTTFDDDAPKVPSDKASGYTPFYLSGKLGLFRLLPHAFSTFRPFFRAGSPSPRTTAAAASEPEPAQVSAPLEEQHLPGSLTATASPAALPETTAATPSPEQQLVQVPASMQEQPLADSSTVATSSTALMKISLAPTEAGTSGISGEGNDGLDFKPFAIEYFKSSSIAFSSPTDAPDFLHMSLSYLNSLVRKVIEVVTAGRGRFDSFKSLLEAGLNGVKSVGNAHCFERCSEAISHLEARLKHLEAHSHEDIHTQIVSTFADFQVEEVTRREAIERGLAEKELQVTQLREQSDLRQKELELSTASLDLIRTKLVEAEAEVLRLKAELSREEAVVNTLGAKNADTLLNYRKEAQALERAKKEAAAEVAPSEDELRKKAEAFVRANHEEKLSDAKAQLASFDLNSTRGSGLRGASLSFALGKLNAIVSFAF</sequence>
<keyword evidence="1" id="KW-0175">Coiled coil</keyword>
<evidence type="ECO:0000259" key="3">
    <source>
        <dbReference type="PROSITE" id="PS00028"/>
    </source>
</evidence>
<dbReference type="EMBL" id="AC183436">
    <property type="protein sequence ID" value="ABD63174.1"/>
    <property type="molecule type" value="Genomic_DNA"/>
</dbReference>
<evidence type="ECO:0000256" key="2">
    <source>
        <dbReference type="SAM" id="MobiDB-lite"/>
    </source>
</evidence>
<dbReference type="InterPro" id="IPR013087">
    <property type="entry name" value="Znf_C2H2_type"/>
</dbReference>
<feature type="compositionally biased region" description="Acidic residues" evidence="2">
    <location>
        <begin position="464"/>
        <end position="481"/>
    </location>
</feature>
<proteinExistence type="predicted"/>
<feature type="region of interest" description="Disordered" evidence="2">
    <location>
        <begin position="246"/>
        <end position="287"/>
    </location>
</feature>
<name>Q2AA23_ASPOF</name>
<feature type="coiled-coil region" evidence="1">
    <location>
        <begin position="745"/>
        <end position="876"/>
    </location>
</feature>
<feature type="compositionally biased region" description="Acidic residues" evidence="2">
    <location>
        <begin position="446"/>
        <end position="456"/>
    </location>
</feature>
<feature type="region of interest" description="Disordered" evidence="2">
    <location>
        <begin position="318"/>
        <end position="491"/>
    </location>
</feature>
<dbReference type="PROSITE" id="PS00028">
    <property type="entry name" value="ZINC_FINGER_C2H2_1"/>
    <property type="match status" value="1"/>
</dbReference>